<dbReference type="SUPFAM" id="SSF69593">
    <property type="entry name" value="Glycerol-3-phosphate (1)-acyltransferase"/>
    <property type="match status" value="1"/>
</dbReference>
<proteinExistence type="predicted"/>
<evidence type="ECO:0000259" key="5">
    <source>
        <dbReference type="SMART" id="SM00563"/>
    </source>
</evidence>
<keyword evidence="4" id="KW-0472">Membrane</keyword>
<protein>
    <submittedName>
        <fullName evidence="6">1-acyl-sn-glycerol-3-phosphate acyltransferases</fullName>
    </submittedName>
</protein>
<evidence type="ECO:0000256" key="1">
    <source>
        <dbReference type="ARBA" id="ARBA00005189"/>
    </source>
</evidence>
<dbReference type="AlphaFoldDB" id="A0A450U0Q0"/>
<accession>A0A450U0Q0</accession>
<dbReference type="EMBL" id="CAADFE010000092">
    <property type="protein sequence ID" value="VFJ75874.1"/>
    <property type="molecule type" value="Genomic_DNA"/>
</dbReference>
<feature type="transmembrane region" description="Helical" evidence="4">
    <location>
        <begin position="227"/>
        <end position="245"/>
    </location>
</feature>
<feature type="domain" description="Phospholipid/glycerol acyltransferase" evidence="5">
    <location>
        <begin position="197"/>
        <end position="311"/>
    </location>
</feature>
<dbReference type="GO" id="GO:0003841">
    <property type="term" value="F:1-acylglycerol-3-phosphate O-acyltransferase activity"/>
    <property type="evidence" value="ECO:0007669"/>
    <property type="project" value="TreeGrafter"/>
</dbReference>
<dbReference type="PANTHER" id="PTHR10434">
    <property type="entry name" value="1-ACYL-SN-GLYCEROL-3-PHOSPHATE ACYLTRANSFERASE"/>
    <property type="match status" value="1"/>
</dbReference>
<reference evidence="6" key="1">
    <citation type="submission" date="2019-02" db="EMBL/GenBank/DDBJ databases">
        <authorList>
            <person name="Gruber-Vodicka R. H."/>
            <person name="Seah K. B. B."/>
        </authorList>
    </citation>
    <scope>NUCLEOTIDE SEQUENCE</scope>
    <source>
        <strain evidence="6">BECK_BZ131</strain>
    </source>
</reference>
<evidence type="ECO:0000256" key="2">
    <source>
        <dbReference type="ARBA" id="ARBA00022679"/>
    </source>
</evidence>
<evidence type="ECO:0000256" key="3">
    <source>
        <dbReference type="ARBA" id="ARBA00023315"/>
    </source>
</evidence>
<comment type="pathway">
    <text evidence="1">Lipid metabolism.</text>
</comment>
<dbReference type="GO" id="GO:0006654">
    <property type="term" value="P:phosphatidic acid biosynthetic process"/>
    <property type="evidence" value="ECO:0007669"/>
    <property type="project" value="TreeGrafter"/>
</dbReference>
<dbReference type="PANTHER" id="PTHR10434:SF40">
    <property type="entry name" value="1-ACYL-SN-GLYCEROL-3-PHOSPHATE ACYLTRANSFERASE"/>
    <property type="match status" value="1"/>
</dbReference>
<name>A0A450U0Q0_9GAMM</name>
<keyword evidence="4" id="KW-0812">Transmembrane</keyword>
<keyword evidence="4" id="KW-1133">Transmembrane helix</keyword>
<dbReference type="Pfam" id="PF01553">
    <property type="entry name" value="Acyltransferase"/>
    <property type="match status" value="1"/>
</dbReference>
<sequence>MSYPFKNAYCFTDVGSCFVVCGKASLESPRKSWFFPYRSPVRQLVGSGSAPEDMIEGLDHGLLARGLESARISSLQGGSVFTLETGELAEGTKMPKSQSVIPTENRSTHAKIPNRTSEQDGFWEKSVLVVRATIFFSMQFISVIVYAPACLLALLVPFPVRHRFVTLWIRWNLWCLAKICSLEYQVEGKENIPATVGVVLGKHESAWETLALQAIFQPQVWVLKRELLWVPFLGWGLAVLNPIAIDRRAARRALTQVVQQGRERLKAGIWVIIFPEGTRVAPGETKPYLAGGAMLAKQAGRYVLPVAHNAADFWKRRGFVKRPGKIRVVIGPAIESENRSTAEINTLAQRWIEDTMKRIRTL</sequence>
<dbReference type="CDD" id="cd07989">
    <property type="entry name" value="LPLAT_AGPAT-like"/>
    <property type="match status" value="1"/>
</dbReference>
<feature type="transmembrane region" description="Helical" evidence="4">
    <location>
        <begin position="134"/>
        <end position="158"/>
    </location>
</feature>
<dbReference type="InterPro" id="IPR002123">
    <property type="entry name" value="Plipid/glycerol_acylTrfase"/>
</dbReference>
<keyword evidence="3 6" id="KW-0012">Acyltransferase</keyword>
<evidence type="ECO:0000256" key="4">
    <source>
        <dbReference type="SAM" id="Phobius"/>
    </source>
</evidence>
<evidence type="ECO:0000313" key="6">
    <source>
        <dbReference type="EMBL" id="VFJ75874.1"/>
    </source>
</evidence>
<gene>
    <name evidence="6" type="ORF">BECKFW1821C_GA0114237_10923</name>
</gene>
<organism evidence="6">
    <name type="scientific">Candidatus Kentrum sp. FW</name>
    <dbReference type="NCBI Taxonomy" id="2126338"/>
    <lineage>
        <taxon>Bacteria</taxon>
        <taxon>Pseudomonadati</taxon>
        <taxon>Pseudomonadota</taxon>
        <taxon>Gammaproteobacteria</taxon>
        <taxon>Candidatus Kentrum</taxon>
    </lineage>
</organism>
<keyword evidence="2 6" id="KW-0808">Transferase</keyword>
<dbReference type="SMART" id="SM00563">
    <property type="entry name" value="PlsC"/>
    <property type="match status" value="1"/>
</dbReference>